<gene>
    <name evidence="1" type="ORF">KCV87_01190</name>
</gene>
<dbReference type="InterPro" id="IPR050509">
    <property type="entry name" value="CoA-transferase_III"/>
</dbReference>
<dbReference type="PANTHER" id="PTHR48228:SF5">
    <property type="entry name" value="ALPHA-METHYLACYL-COA RACEMASE"/>
    <property type="match status" value="1"/>
</dbReference>
<sequence length="507" mass="51232">MTALLDALSWAGPVDLPLECEADVQAACGLMHVHGRALGGPARLGLDYASALAGELAGLARLAVELSVARGGPVRGFTTSVAQAGLLAVSQYLAAATASDDGAPPEVHAPGGPPFTSAEGAEFELEALDAGVWLRFWTSAGASPSAVASGWRPFLHRFATASCPLPAELHAVAAGHPLPVLRALAEDTGMTLVRVAERRLADLPAHRVAALGGAASGPLPPAVGALPLDGLVVLESCRRVQGPLAGHLLRMLGASVVRLEPPGGDPLRFVPPVVGGPVALSPVALSPVSGVPVSASPVVGAPGAVPPGSAPPGSGMPAVSARFHALNRGKGVAFADLSTPDGRERALELARGADVFLHNWGPGRQERWRLGGREVAAARPGIVHAHASGWGDELGPTPPLGTDYAVQAHAGVPRSLMTLVDVFGGVVCARAVLDGLLRRVRSGSGQVVGSSLLSAASRLNAVSGLSGGAPSVPVCQDLAALARDPAFARAVEFDGCALPVPPWEFLT</sequence>
<organism evidence="1 2">
    <name type="scientific">Actinosynnema pretiosum subsp. pretiosum</name>
    <dbReference type="NCBI Taxonomy" id="103721"/>
    <lineage>
        <taxon>Bacteria</taxon>
        <taxon>Bacillati</taxon>
        <taxon>Actinomycetota</taxon>
        <taxon>Actinomycetes</taxon>
        <taxon>Pseudonocardiales</taxon>
        <taxon>Pseudonocardiaceae</taxon>
        <taxon>Actinosynnema</taxon>
    </lineage>
</organism>
<accession>A0AA45R4D4</accession>
<dbReference type="AlphaFoldDB" id="A0AA45R4D4"/>
<dbReference type="InterPro" id="IPR023606">
    <property type="entry name" value="CoA-Trfase_III_dom_1_sf"/>
</dbReference>
<reference evidence="1" key="1">
    <citation type="submission" date="2021-04" db="EMBL/GenBank/DDBJ databases">
        <title>Genomic sequence of Actinosynnema pretiosum subsp. pretiosum ATCC 31280 (C-14919).</title>
        <authorList>
            <person name="Bai L."/>
            <person name="Wang X."/>
            <person name="Xiao Y."/>
        </authorList>
    </citation>
    <scope>NUCLEOTIDE SEQUENCE</scope>
    <source>
        <strain evidence="1">ATCC 31280</strain>
    </source>
</reference>
<dbReference type="EMBL" id="CP073249">
    <property type="protein sequence ID" value="QUF04786.1"/>
    <property type="molecule type" value="Genomic_DNA"/>
</dbReference>
<keyword evidence="1" id="KW-0808">Transferase</keyword>
<proteinExistence type="predicted"/>
<dbReference type="PANTHER" id="PTHR48228">
    <property type="entry name" value="SUCCINYL-COA--D-CITRAMALATE COA-TRANSFERASE"/>
    <property type="match status" value="1"/>
</dbReference>
<dbReference type="Pfam" id="PF02515">
    <property type="entry name" value="CoA_transf_3"/>
    <property type="match status" value="1"/>
</dbReference>
<dbReference type="Gene3D" id="3.40.50.10540">
    <property type="entry name" value="Crotonobetainyl-coa:carnitine coa-transferase, domain 1"/>
    <property type="match status" value="1"/>
</dbReference>
<dbReference type="InterPro" id="IPR003673">
    <property type="entry name" value="CoA-Trfase_fam_III"/>
</dbReference>
<dbReference type="SUPFAM" id="SSF89796">
    <property type="entry name" value="CoA-transferase family III (CaiB/BaiF)"/>
    <property type="match status" value="2"/>
</dbReference>
<dbReference type="GO" id="GO:0016740">
    <property type="term" value="F:transferase activity"/>
    <property type="evidence" value="ECO:0007669"/>
    <property type="project" value="UniProtKB-KW"/>
</dbReference>
<evidence type="ECO:0000313" key="2">
    <source>
        <dbReference type="Proteomes" id="UP000677152"/>
    </source>
</evidence>
<evidence type="ECO:0000313" key="1">
    <source>
        <dbReference type="EMBL" id="QUF04786.1"/>
    </source>
</evidence>
<protein>
    <submittedName>
        <fullName evidence="1">CoA transferase</fullName>
    </submittedName>
</protein>
<name>A0AA45R4D4_9PSEU</name>
<dbReference type="Proteomes" id="UP000677152">
    <property type="component" value="Chromosome"/>
</dbReference>